<keyword evidence="1" id="KW-1133">Transmembrane helix</keyword>
<dbReference type="PANTHER" id="PTHR38602:SF1">
    <property type="entry name" value="INNER MEMBRANE PROTEIN"/>
    <property type="match status" value="1"/>
</dbReference>
<proteinExistence type="predicted"/>
<protein>
    <submittedName>
        <fullName evidence="2">DUF2065 domain-containing protein</fullName>
    </submittedName>
</protein>
<evidence type="ECO:0000256" key="1">
    <source>
        <dbReference type="SAM" id="Phobius"/>
    </source>
</evidence>
<evidence type="ECO:0000313" key="3">
    <source>
        <dbReference type="Proteomes" id="UP000770889"/>
    </source>
</evidence>
<dbReference type="PANTHER" id="PTHR38602">
    <property type="entry name" value="INNER MEMBRANE PROTEIN-RELATED"/>
    <property type="match status" value="1"/>
</dbReference>
<reference evidence="2 3" key="1">
    <citation type="submission" date="2021-05" db="EMBL/GenBank/DDBJ databases">
        <title>Genetic and Functional Diversity in Clade A Lucinid endosymbionts from the Bahamas.</title>
        <authorList>
            <person name="Giani N.M."/>
            <person name="Engel A.S."/>
            <person name="Campbell B.J."/>
        </authorList>
    </citation>
    <scope>NUCLEOTIDE SEQUENCE [LARGE SCALE GENOMIC DNA]</scope>
    <source>
        <strain evidence="2">LUC16012Gg_MoonRockCtena</strain>
    </source>
</reference>
<evidence type="ECO:0000313" key="2">
    <source>
        <dbReference type="EMBL" id="MBT2988752.1"/>
    </source>
</evidence>
<accession>A0A944MC95</accession>
<dbReference type="AlphaFoldDB" id="A0A944MC95"/>
<comment type="caution">
    <text evidence="2">The sequence shown here is derived from an EMBL/GenBank/DDBJ whole genome shotgun (WGS) entry which is preliminary data.</text>
</comment>
<gene>
    <name evidence="2" type="ORF">KME65_07275</name>
</gene>
<keyword evidence="1" id="KW-0472">Membrane</keyword>
<name>A0A944MC95_9GAMM</name>
<keyword evidence="1" id="KW-0812">Transmembrane</keyword>
<dbReference type="Pfam" id="PF09838">
    <property type="entry name" value="DUF2065"/>
    <property type="match status" value="1"/>
</dbReference>
<sequence>MWHDLLVALALLLVIEGIWPFLGPKSMREVLVMIAQQDNRSLRISGLISMVCGVVLLYLVN</sequence>
<dbReference type="InterPro" id="IPR019201">
    <property type="entry name" value="DUF2065"/>
</dbReference>
<organism evidence="2 3">
    <name type="scientific">Candidatus Thiodiazotropha taylori</name>
    <dbReference type="NCBI Taxonomy" id="2792791"/>
    <lineage>
        <taxon>Bacteria</taxon>
        <taxon>Pseudomonadati</taxon>
        <taxon>Pseudomonadota</taxon>
        <taxon>Gammaproteobacteria</taxon>
        <taxon>Chromatiales</taxon>
        <taxon>Sedimenticolaceae</taxon>
        <taxon>Candidatus Thiodiazotropha</taxon>
    </lineage>
</organism>
<feature type="transmembrane region" description="Helical" evidence="1">
    <location>
        <begin position="41"/>
        <end position="60"/>
    </location>
</feature>
<dbReference type="EMBL" id="JAHHGM010000005">
    <property type="protein sequence ID" value="MBT2988752.1"/>
    <property type="molecule type" value="Genomic_DNA"/>
</dbReference>
<dbReference type="Proteomes" id="UP000770889">
    <property type="component" value="Unassembled WGS sequence"/>
</dbReference>